<gene>
    <name evidence="11" type="primary">hemD</name>
    <name evidence="11" type="ordered locus">Hsero_2923</name>
</gene>
<dbReference type="Pfam" id="PF02602">
    <property type="entry name" value="HEM4"/>
    <property type="match status" value="1"/>
</dbReference>
<evidence type="ECO:0000256" key="3">
    <source>
        <dbReference type="ARBA" id="ARBA00013109"/>
    </source>
</evidence>
<keyword evidence="12" id="KW-1185">Reference proteome</keyword>
<dbReference type="GO" id="GO:0006782">
    <property type="term" value="P:protoporphyrinogen IX biosynthetic process"/>
    <property type="evidence" value="ECO:0007669"/>
    <property type="project" value="UniProtKB-UniRule"/>
</dbReference>
<feature type="domain" description="Tetrapyrrole biosynthesis uroporphyrinogen III synthase" evidence="10">
    <location>
        <begin position="25"/>
        <end position="250"/>
    </location>
</feature>
<organism evidence="11 12">
    <name type="scientific">Herbaspirillum seropedicae (strain SmR1)</name>
    <dbReference type="NCBI Taxonomy" id="757424"/>
    <lineage>
        <taxon>Bacteria</taxon>
        <taxon>Pseudomonadati</taxon>
        <taxon>Pseudomonadota</taxon>
        <taxon>Betaproteobacteria</taxon>
        <taxon>Burkholderiales</taxon>
        <taxon>Oxalobacteraceae</taxon>
        <taxon>Herbaspirillum</taxon>
    </lineage>
</organism>
<dbReference type="UniPathway" id="UPA00251">
    <property type="reaction ID" value="UER00320"/>
</dbReference>
<dbReference type="KEGG" id="hse:Hsero_2923"/>
<evidence type="ECO:0000313" key="12">
    <source>
        <dbReference type="Proteomes" id="UP000000329"/>
    </source>
</evidence>
<evidence type="ECO:0000256" key="2">
    <source>
        <dbReference type="ARBA" id="ARBA00008133"/>
    </source>
</evidence>
<evidence type="ECO:0000313" key="11">
    <source>
        <dbReference type="EMBL" id="ADJ64412.1"/>
    </source>
</evidence>
<evidence type="ECO:0000256" key="6">
    <source>
        <dbReference type="ARBA" id="ARBA00037589"/>
    </source>
</evidence>
<dbReference type="GO" id="GO:0006780">
    <property type="term" value="P:uroporphyrinogen III biosynthetic process"/>
    <property type="evidence" value="ECO:0007669"/>
    <property type="project" value="UniProtKB-UniRule"/>
</dbReference>
<dbReference type="EC" id="4.2.1.75" evidence="3 9"/>
<keyword evidence="4 9" id="KW-0456">Lyase</keyword>
<evidence type="ECO:0000256" key="1">
    <source>
        <dbReference type="ARBA" id="ARBA00004772"/>
    </source>
</evidence>
<dbReference type="RefSeq" id="WP_013234885.1">
    <property type="nucleotide sequence ID" value="NC_014323.1"/>
</dbReference>
<accession>D8IZS2</accession>
<dbReference type="Gene3D" id="3.40.50.10090">
    <property type="match status" value="2"/>
</dbReference>
<dbReference type="eggNOG" id="COG1587">
    <property type="taxonomic scope" value="Bacteria"/>
</dbReference>
<evidence type="ECO:0000259" key="10">
    <source>
        <dbReference type="Pfam" id="PF02602"/>
    </source>
</evidence>
<dbReference type="OrthoDB" id="9787650at2"/>
<comment type="similarity">
    <text evidence="2 9">Belongs to the uroporphyrinogen-III synthase family.</text>
</comment>
<dbReference type="GeneID" id="29389806"/>
<comment type="function">
    <text evidence="6 9">Catalyzes cyclization of the linear tetrapyrrole, hydroxymethylbilane, to the macrocyclic uroporphyrinogen III.</text>
</comment>
<evidence type="ECO:0000256" key="7">
    <source>
        <dbReference type="ARBA" id="ARBA00040167"/>
    </source>
</evidence>
<dbReference type="HOGENOM" id="CLU_011276_9_4_4"/>
<keyword evidence="5 9" id="KW-0627">Porphyrin biosynthesis</keyword>
<evidence type="ECO:0000256" key="8">
    <source>
        <dbReference type="ARBA" id="ARBA00048617"/>
    </source>
</evidence>
<evidence type="ECO:0000256" key="9">
    <source>
        <dbReference type="RuleBase" id="RU366031"/>
    </source>
</evidence>
<proteinExistence type="inferred from homology"/>
<dbReference type="CDD" id="cd06578">
    <property type="entry name" value="HemD"/>
    <property type="match status" value="1"/>
</dbReference>
<comment type="catalytic activity">
    <reaction evidence="8 9">
        <text>hydroxymethylbilane = uroporphyrinogen III + H2O</text>
        <dbReference type="Rhea" id="RHEA:18965"/>
        <dbReference type="ChEBI" id="CHEBI:15377"/>
        <dbReference type="ChEBI" id="CHEBI:57308"/>
        <dbReference type="ChEBI" id="CHEBI:57845"/>
        <dbReference type="EC" id="4.2.1.75"/>
    </reaction>
</comment>
<name>D8IZS2_HERSS</name>
<dbReference type="PANTHER" id="PTHR38042:SF1">
    <property type="entry name" value="UROPORPHYRINOGEN-III SYNTHASE, CHLOROPLASTIC"/>
    <property type="match status" value="1"/>
</dbReference>
<dbReference type="PANTHER" id="PTHR38042">
    <property type="entry name" value="UROPORPHYRINOGEN-III SYNTHASE, CHLOROPLASTIC"/>
    <property type="match status" value="1"/>
</dbReference>
<comment type="pathway">
    <text evidence="1 9">Porphyrin-containing compound metabolism; protoporphyrin-IX biosynthesis; coproporphyrinogen-III from 5-aminolevulinate: step 3/4.</text>
</comment>
<dbReference type="InterPro" id="IPR036108">
    <property type="entry name" value="4pyrrol_syn_uPrphyn_synt_sf"/>
</dbReference>
<protein>
    <recommendedName>
        <fullName evidence="7 9">Uroporphyrinogen-III synthase</fullName>
        <ecNumber evidence="3 9">4.2.1.75</ecNumber>
    </recommendedName>
</protein>
<dbReference type="STRING" id="757424.Hsero_2923"/>
<dbReference type="Proteomes" id="UP000000329">
    <property type="component" value="Chromosome"/>
</dbReference>
<dbReference type="InterPro" id="IPR003754">
    <property type="entry name" value="4pyrrol_synth_uPrphyn_synth"/>
</dbReference>
<dbReference type="AlphaFoldDB" id="D8IZS2"/>
<evidence type="ECO:0000256" key="5">
    <source>
        <dbReference type="ARBA" id="ARBA00023244"/>
    </source>
</evidence>
<dbReference type="GO" id="GO:0004852">
    <property type="term" value="F:uroporphyrinogen-III synthase activity"/>
    <property type="evidence" value="ECO:0007669"/>
    <property type="project" value="UniProtKB-UniRule"/>
</dbReference>
<reference evidence="11 12" key="1">
    <citation type="submission" date="2010-04" db="EMBL/GenBank/DDBJ databases">
        <title>The genome of Herbaspirillum seropedicae SmR1, an endophytic, nitrogen-fixing, plant-growth promoting beta-Proteobacteria.</title>
        <authorList>
            <person name="Pedrosa F.O."/>
            <person name="Monteiro R.A."/>
            <person name="Wassem R."/>
            <person name="Cruz L.M."/>
            <person name="Ayub R.A."/>
            <person name="Colauto N.B."/>
            <person name="Fernandez M.A."/>
            <person name="Fungaro M.H.P."/>
            <person name="Grisard E.C."/>
            <person name="Hungria M."/>
            <person name="Madeira H.M.F."/>
            <person name="Nodari R.O."/>
            <person name="Osaku C.A."/>
            <person name="Petzl-Erler M.L."/>
            <person name="Terenzi H."/>
            <person name="Vieira L.G.E."/>
            <person name="Almeida M.I.M."/>
            <person name="Alves L.R."/>
            <person name="Arantes O.M.N."/>
            <person name="Balsanelli E."/>
            <person name="Barcellos F.G."/>
            <person name="Baura V.A."/>
            <person name="Binde D.R."/>
            <person name="Campo R.J."/>
            <person name="Chubatsu L.S."/>
            <person name="Chueire L.M.O."/>
            <person name="Ciferri R.R."/>
            <person name="Correa L.C."/>
            <person name="da Conceicao Silva J.L."/>
            <person name="Dabul A.N.G."/>
            <person name="Dambros B.P."/>
            <person name="Faoro H."/>
            <person name="Favetti A."/>
            <person name="Friedermann G."/>
            <person name="Furlaneto M.C."/>
            <person name="Gasques L.S."/>
            <person name="Gimenes C.C.T."/>
            <person name="Gioppo N.M.R."/>
            <person name="Glienke-Blanco C."/>
            <person name="Godoy L.P."/>
            <person name="Guerra M.P."/>
            <person name="Karp S."/>
            <person name="Kava-Cordeiro V."/>
            <person name="Margarido V.P."/>
            <person name="Mathioni S.M."/>
            <person name="Menck-Soares M.A."/>
            <person name="Murace N.K."/>
            <person name="Nicolas M.F."/>
            <person name="Oliveira C.E.C."/>
            <person name="Pagnan N.A.B."/>
            <person name="Pamphile J.A."/>
            <person name="Patussi E.V."/>
            <person name="Pereira L.F.P."/>
            <person name="Pereira-Ferrari L."/>
            <person name="Pinto F.G.S."/>
            <person name="Precoma C."/>
            <person name="Prioli A.J."/>
            <person name="Prioli S.M.A.P."/>
            <person name="Raittz R.T."/>
            <person name="Ramos H.J.O."/>
            <person name="Ribeiro E.M.S.F."/>
            <person name="Rigo L.U."/>
            <person name="Rocha C.L.M.S.C."/>
            <person name="Rocha S.N."/>
            <person name="Santos K."/>
            <person name="Satori D."/>
            <person name="Silva A.G."/>
            <person name="Simao R.C.G."/>
            <person name="Soares M.A.M."/>
            <person name="Souza E.M."/>
            <person name="Steffens M.B.R."/>
            <person name="Steindel M."/>
            <person name="Tadra-Sfeir M.Z."/>
            <person name="Takahashi E.K."/>
            <person name="Torres R.A."/>
            <person name="Valle J.S."/>
            <person name="Vernal J.I."/>
            <person name="Vilas-Boas L.A."/>
            <person name="Watanabe M.A.E."/>
            <person name="Weiss V.A."/>
            <person name="Yates M.A."/>
            <person name="Souza E.M."/>
        </authorList>
    </citation>
    <scope>NUCLEOTIDE SEQUENCE [LARGE SCALE GENOMIC DNA]</scope>
    <source>
        <strain evidence="11 12">SmR1</strain>
    </source>
</reference>
<sequence length="269" mass="28797">MPPLPESGAALPVVVTRPRQQAHAFAASVQALGRPAVVFPLLEISAVEDVATLQAMLARLEEFALVVFVSPNAIDAAFAQLPAGRPWPAKVAIGIVGEGSRLALRAHGVDAACATLYGPQRADKMDSEELLKSLPLAQLRGQRALIVRGQSGRDFLSEALQQQGVTVEYLTAYRRTAPRLDAQNGPLLLDLLDGGADWVITSSEALRNLVDLTRLAGGEERVVKLQRQRIFVSHHRIAETAREQGFERVVLTGSGDERLLAALAAPAAV</sequence>
<dbReference type="SUPFAM" id="SSF69618">
    <property type="entry name" value="HemD-like"/>
    <property type="match status" value="1"/>
</dbReference>
<evidence type="ECO:0000256" key="4">
    <source>
        <dbReference type="ARBA" id="ARBA00023239"/>
    </source>
</evidence>
<dbReference type="EMBL" id="CP002039">
    <property type="protein sequence ID" value="ADJ64412.1"/>
    <property type="molecule type" value="Genomic_DNA"/>
</dbReference>
<dbReference type="InterPro" id="IPR039793">
    <property type="entry name" value="UROS/Hem4"/>
</dbReference>